<keyword evidence="11" id="KW-0129">CBS domain</keyword>
<evidence type="ECO:0000256" key="7">
    <source>
        <dbReference type="ARBA" id="ARBA00022723"/>
    </source>
</evidence>
<feature type="domain" description="CBS" evidence="13">
    <location>
        <begin position="377"/>
        <end position="433"/>
    </location>
</feature>
<dbReference type="GO" id="GO:0046872">
    <property type="term" value="F:metal ion binding"/>
    <property type="evidence" value="ECO:0007669"/>
    <property type="project" value="UniProtKB-KW"/>
</dbReference>
<dbReference type="GO" id="GO:0016779">
    <property type="term" value="F:nucleotidyltransferase activity"/>
    <property type="evidence" value="ECO:0007669"/>
    <property type="project" value="UniProtKB-KW"/>
</dbReference>
<dbReference type="InterPro" id="IPR038763">
    <property type="entry name" value="DHH_sf"/>
</dbReference>
<keyword evidence="5" id="KW-0819">tRNA processing</keyword>
<dbReference type="Pfam" id="PF12627">
    <property type="entry name" value="PolyA_pol_RNAbd"/>
    <property type="match status" value="1"/>
</dbReference>
<sequence>MDIITGHVNSDFDCLASMLAASKLYPDAVMVLPGIIGKDVRKFLNLYRDSFHFLSAKDIDLEQVERIIVVDTNSKSRLEKSFVKLLDRPDIEIIVYDHHPLSENMIKAQKVTIEDVGACITLIAGEIEKLNIEISPLEATVMALGIYADTNCLTLPGTTSKDAYTLAFLLSKGVNLQVIEDYMTNPLSLNQQVLLEKMSKNIRVIDINGFQVAFSAVEVEDYVDNAAFLTRKLLEERDYDAFFSILRMDNKTYIIGRSLEDEIDVGQAMTFFNGGGHPGAGSGKSDEADLDKISSSLIKILKENIRPMERAKDIMSSPVKTVSFDSSIDEASKVMLRYGHSGLPVVKDGILCGIISRRDIEKARLHGFGSSPVRAYMTKNVITISPETSIKTIEDLLVEHNIGRLPVVCGNKLLGIVTRSDIIATFFGENSPRWYKKNYIDSQSLNLRNHNLSDKINALPQKVKNLLVEAGRIADDEGLSVYVVGGFVRDIILGVENLDIDIVVEGDALRFSEKLADYYCAHLTKHDRFGTAVVVLEDDFKIDVVTARKEYYEYPASLPVIEGGTIKDDLFRRDFTINSMAIKLNKSGFGNIVDFYGGRRDLQMGLIRILYNLSFVEDPTRVFRAIRFEQRYDFRMEEKTEEFAIKAIESGILGKVSHERINFELFSMLKESNIPAILERMEQLHILKKVYPQIMLTNDLKKVLRNAEEDFAYFSEKLNHPESPDRTLLYLLILHSNMDHENAAKSSENMRLTKEYKEEILKLIEVRDRVLSNLSGNVDISYYDVYNELKGLSIEILLVLCMISGEKKVINRIILYINNLKNIKTYISGKDLRDLGVKPGPEYKLLLEEVLAAKLNGSLQTYKDELEFLKRIISKENN</sequence>
<evidence type="ECO:0000256" key="9">
    <source>
        <dbReference type="ARBA" id="ARBA00022842"/>
    </source>
</evidence>
<dbReference type="InterPro" id="IPR032828">
    <property type="entry name" value="PolyA_RNA-bd"/>
</dbReference>
<proteinExistence type="inferred from homology"/>
<dbReference type="InterPro" id="IPR000644">
    <property type="entry name" value="CBS_dom"/>
</dbReference>
<dbReference type="AlphaFoldDB" id="A0A4Q0I5T1"/>
<keyword evidence="7" id="KW-0479">Metal-binding</keyword>
<dbReference type="SUPFAM" id="SSF81891">
    <property type="entry name" value="Poly A polymerase C-terminal region-like"/>
    <property type="match status" value="1"/>
</dbReference>
<dbReference type="PROSITE" id="PS51371">
    <property type="entry name" value="CBS"/>
    <property type="match status" value="2"/>
</dbReference>
<comment type="cofactor">
    <cofactor evidence="1">
        <name>Mg(2+)</name>
        <dbReference type="ChEBI" id="CHEBI:18420"/>
    </cofactor>
</comment>
<dbReference type="Gene3D" id="3.30.460.10">
    <property type="entry name" value="Beta Polymerase, domain 2"/>
    <property type="match status" value="1"/>
</dbReference>
<evidence type="ECO:0000256" key="2">
    <source>
        <dbReference type="ARBA" id="ARBA00007265"/>
    </source>
</evidence>
<dbReference type="GO" id="GO:0008033">
    <property type="term" value="P:tRNA processing"/>
    <property type="evidence" value="ECO:0007669"/>
    <property type="project" value="UniProtKB-KW"/>
</dbReference>
<evidence type="ECO:0000259" key="13">
    <source>
        <dbReference type="PROSITE" id="PS51371"/>
    </source>
</evidence>
<comment type="similarity">
    <text evidence="2 12">Belongs to the tRNA nucleotidyltransferase/poly(A) polymerase family.</text>
</comment>
<dbReference type="CDD" id="cd04595">
    <property type="entry name" value="CBS_pair_DHH_polyA_Pol_assoc"/>
    <property type="match status" value="1"/>
</dbReference>
<dbReference type="Gene3D" id="3.10.310.30">
    <property type="match status" value="1"/>
</dbReference>
<dbReference type="GO" id="GO:0000049">
    <property type="term" value="F:tRNA binding"/>
    <property type="evidence" value="ECO:0007669"/>
    <property type="project" value="UniProtKB-KW"/>
</dbReference>
<protein>
    <submittedName>
        <fullName evidence="14">CBS domain-containing protein</fullName>
    </submittedName>
</protein>
<keyword evidence="4 12" id="KW-0808">Transferase</keyword>
<dbReference type="InterPro" id="IPR002646">
    <property type="entry name" value="PolA_pol_head_dom"/>
</dbReference>
<evidence type="ECO:0000256" key="4">
    <source>
        <dbReference type="ARBA" id="ARBA00022679"/>
    </source>
</evidence>
<dbReference type="InterPro" id="IPR043519">
    <property type="entry name" value="NT_sf"/>
</dbReference>
<dbReference type="SUPFAM" id="SSF64182">
    <property type="entry name" value="DHH phosphoesterases"/>
    <property type="match status" value="1"/>
</dbReference>
<dbReference type="SUPFAM" id="SSF81301">
    <property type="entry name" value="Nucleotidyltransferase"/>
    <property type="match status" value="1"/>
</dbReference>
<dbReference type="InterPro" id="IPR052390">
    <property type="entry name" value="tRNA_nt/polyA_polymerase"/>
</dbReference>
<dbReference type="Pfam" id="PF01368">
    <property type="entry name" value="DHH"/>
    <property type="match status" value="1"/>
</dbReference>
<evidence type="ECO:0000256" key="6">
    <source>
        <dbReference type="ARBA" id="ARBA00022695"/>
    </source>
</evidence>
<dbReference type="SMART" id="SM00116">
    <property type="entry name" value="CBS"/>
    <property type="match status" value="2"/>
</dbReference>
<accession>A0A4Q0I5T1</accession>
<reference evidence="15" key="1">
    <citation type="submission" date="2018-11" db="EMBL/GenBank/DDBJ databases">
        <title>Genome sequencing of a novel mesophilic and cellulolytic organism within the genus Hungateiclostridium.</title>
        <authorList>
            <person name="Rettenmaier R."/>
            <person name="Liebl W."/>
            <person name="Zverlov V."/>
        </authorList>
    </citation>
    <scope>NUCLEOTIDE SEQUENCE [LARGE SCALE GENOMIC DNA]</scope>
    <source>
        <strain evidence="15">N2K1</strain>
    </source>
</reference>
<evidence type="ECO:0000313" key="14">
    <source>
        <dbReference type="EMBL" id="RXE58302.1"/>
    </source>
</evidence>
<evidence type="ECO:0000256" key="8">
    <source>
        <dbReference type="ARBA" id="ARBA00022741"/>
    </source>
</evidence>
<evidence type="ECO:0000256" key="1">
    <source>
        <dbReference type="ARBA" id="ARBA00001946"/>
    </source>
</evidence>
<keyword evidence="10 12" id="KW-0694">RNA-binding</keyword>
<gene>
    <name evidence="14" type="ORF">EFD62_12755</name>
</gene>
<dbReference type="CDD" id="cd05398">
    <property type="entry name" value="NT_ClassII-CCAase"/>
    <property type="match status" value="1"/>
</dbReference>
<evidence type="ECO:0000256" key="12">
    <source>
        <dbReference type="RuleBase" id="RU003953"/>
    </source>
</evidence>
<evidence type="ECO:0000313" key="15">
    <source>
        <dbReference type="Proteomes" id="UP000289166"/>
    </source>
</evidence>
<dbReference type="Pfam" id="PF01743">
    <property type="entry name" value="PolyA_pol"/>
    <property type="match status" value="1"/>
</dbReference>
<evidence type="ECO:0000256" key="3">
    <source>
        <dbReference type="ARBA" id="ARBA00022555"/>
    </source>
</evidence>
<dbReference type="PANTHER" id="PTHR47788">
    <property type="entry name" value="POLYA POLYMERASE"/>
    <property type="match status" value="1"/>
</dbReference>
<dbReference type="Pfam" id="PF00571">
    <property type="entry name" value="CBS"/>
    <property type="match status" value="2"/>
</dbReference>
<evidence type="ECO:0000256" key="5">
    <source>
        <dbReference type="ARBA" id="ARBA00022694"/>
    </source>
</evidence>
<evidence type="ECO:0000256" key="10">
    <source>
        <dbReference type="ARBA" id="ARBA00022884"/>
    </source>
</evidence>
<dbReference type="Gene3D" id="3.90.1640.10">
    <property type="entry name" value="inorganic pyrophosphatase (n-terminal core)"/>
    <property type="match status" value="1"/>
</dbReference>
<dbReference type="Gene3D" id="3.10.580.10">
    <property type="entry name" value="CBS-domain"/>
    <property type="match status" value="1"/>
</dbReference>
<dbReference type="Gene3D" id="1.10.3090.10">
    <property type="entry name" value="cca-adding enzyme, domain 2"/>
    <property type="match status" value="1"/>
</dbReference>
<keyword evidence="3" id="KW-0820">tRNA-binding</keyword>
<dbReference type="GO" id="GO:0000166">
    <property type="term" value="F:nucleotide binding"/>
    <property type="evidence" value="ECO:0007669"/>
    <property type="project" value="UniProtKB-KW"/>
</dbReference>
<organism evidence="14 15">
    <name type="scientific">Acetivibrio mesophilus</name>
    <dbReference type="NCBI Taxonomy" id="2487273"/>
    <lineage>
        <taxon>Bacteria</taxon>
        <taxon>Bacillati</taxon>
        <taxon>Bacillota</taxon>
        <taxon>Clostridia</taxon>
        <taxon>Eubacteriales</taxon>
        <taxon>Oscillospiraceae</taxon>
        <taxon>Acetivibrio</taxon>
    </lineage>
</organism>
<keyword evidence="9" id="KW-0460">Magnesium</keyword>
<keyword evidence="8" id="KW-0547">Nucleotide-binding</keyword>
<dbReference type="EMBL" id="RLII01000020">
    <property type="protein sequence ID" value="RXE58302.1"/>
    <property type="molecule type" value="Genomic_DNA"/>
</dbReference>
<dbReference type="Proteomes" id="UP000289166">
    <property type="component" value="Unassembled WGS sequence"/>
</dbReference>
<dbReference type="SUPFAM" id="SSF54631">
    <property type="entry name" value="CBS-domain pair"/>
    <property type="match status" value="1"/>
</dbReference>
<feature type="domain" description="CBS" evidence="13">
    <location>
        <begin position="315"/>
        <end position="371"/>
    </location>
</feature>
<dbReference type="OrthoDB" id="9805698at2"/>
<comment type="caution">
    <text evidence="14">The sequence shown here is derived from an EMBL/GenBank/DDBJ whole genome shotgun (WGS) entry which is preliminary data.</text>
</comment>
<keyword evidence="15" id="KW-1185">Reference proteome</keyword>
<evidence type="ECO:0000256" key="11">
    <source>
        <dbReference type="PROSITE-ProRule" id="PRU00703"/>
    </source>
</evidence>
<dbReference type="RefSeq" id="WP_069193794.1">
    <property type="nucleotide sequence ID" value="NZ_RLII01000020.1"/>
</dbReference>
<dbReference type="InterPro" id="IPR046342">
    <property type="entry name" value="CBS_dom_sf"/>
</dbReference>
<dbReference type="PANTHER" id="PTHR47788:SF1">
    <property type="entry name" value="A-ADDING TRNA NUCLEOTIDYLTRANSFERASE"/>
    <property type="match status" value="1"/>
</dbReference>
<dbReference type="InterPro" id="IPR001667">
    <property type="entry name" value="DDH_dom"/>
</dbReference>
<name>A0A4Q0I5T1_9FIRM</name>
<keyword evidence="6" id="KW-0548">Nucleotidyltransferase</keyword>